<evidence type="ECO:0000259" key="1">
    <source>
        <dbReference type="Pfam" id="PF01636"/>
    </source>
</evidence>
<dbReference type="AlphaFoldDB" id="A0A553V6B3"/>
<accession>A0A553V6B3</accession>
<dbReference type="OrthoDB" id="9800774at2"/>
<dbReference type="Pfam" id="PF01636">
    <property type="entry name" value="APH"/>
    <property type="match status" value="1"/>
</dbReference>
<dbReference type="InterPro" id="IPR002575">
    <property type="entry name" value="Aminoglycoside_PTrfase"/>
</dbReference>
<keyword evidence="2" id="KW-0808">Transferase</keyword>
<dbReference type="GO" id="GO:0016740">
    <property type="term" value="F:transferase activity"/>
    <property type="evidence" value="ECO:0007669"/>
    <property type="project" value="UniProtKB-KW"/>
</dbReference>
<name>A0A553V6B3_9DEIO</name>
<proteinExistence type="predicted"/>
<evidence type="ECO:0000313" key="3">
    <source>
        <dbReference type="Proteomes" id="UP000316092"/>
    </source>
</evidence>
<dbReference type="SUPFAM" id="SSF56112">
    <property type="entry name" value="Protein kinase-like (PK-like)"/>
    <property type="match status" value="1"/>
</dbReference>
<dbReference type="RefSeq" id="WP_143719185.1">
    <property type="nucleotide sequence ID" value="NZ_VKDB01000001.1"/>
</dbReference>
<sequence length="315" mass="34984">MTAPPFDLAPLLARYGSAHAQISVLQHVGDLVLKVETVGQRYSLRVFTAGSDETRLKLELAWLSALACDTELNIPLPLSNLDGCLITHWTPPHETEARACVLSNWIEGERASRQMGIPSAKQLGHLTAQLHQHARHYPKLWQHYTGQRWDAERFYGPNSWWSRQAPRDLGEHHQTLIPAVSALKAALARLGEKPEHFGLIHADLHFGNLISGPLGLGVIDFAEAAPGYFAFDLALTAGELMDYPEGEQYVESFYAAYQQAAAPYTGALNEVKVFKVATGLAFLAWVYGLPEGPKRQDKLRWVPNLISKLRDFGNS</sequence>
<comment type="caution">
    <text evidence="2">The sequence shown here is derived from an EMBL/GenBank/DDBJ whole genome shotgun (WGS) entry which is preliminary data.</text>
</comment>
<feature type="domain" description="Aminoglycoside phosphotransferase" evidence="1">
    <location>
        <begin position="32"/>
        <end position="260"/>
    </location>
</feature>
<dbReference type="Proteomes" id="UP000316092">
    <property type="component" value="Unassembled WGS sequence"/>
</dbReference>
<reference evidence="2 3" key="1">
    <citation type="submission" date="2019-07" db="EMBL/GenBank/DDBJ databases">
        <title>Deinococcus detaillus sp. nov., isolated from humus soil in Antarctica.</title>
        <authorList>
            <person name="Zhang K."/>
        </authorList>
    </citation>
    <scope>NUCLEOTIDE SEQUENCE [LARGE SCALE GENOMIC DNA]</scope>
    <source>
        <strain evidence="2 3">H1</strain>
    </source>
</reference>
<gene>
    <name evidence="2" type="ORF">FNU79_01880</name>
</gene>
<evidence type="ECO:0000313" key="2">
    <source>
        <dbReference type="EMBL" id="TSA88013.1"/>
    </source>
</evidence>
<keyword evidence="3" id="KW-1185">Reference proteome</keyword>
<organism evidence="2 3">
    <name type="scientific">Deinococcus detaillensis</name>
    <dbReference type="NCBI Taxonomy" id="2592048"/>
    <lineage>
        <taxon>Bacteria</taxon>
        <taxon>Thermotogati</taxon>
        <taxon>Deinococcota</taxon>
        <taxon>Deinococci</taxon>
        <taxon>Deinococcales</taxon>
        <taxon>Deinococcaceae</taxon>
        <taxon>Deinococcus</taxon>
    </lineage>
</organism>
<dbReference type="EMBL" id="VKDB01000001">
    <property type="protein sequence ID" value="TSA88013.1"/>
    <property type="molecule type" value="Genomic_DNA"/>
</dbReference>
<protein>
    <submittedName>
        <fullName evidence="2">Phosphotransferase</fullName>
    </submittedName>
</protein>
<dbReference type="InterPro" id="IPR011009">
    <property type="entry name" value="Kinase-like_dom_sf"/>
</dbReference>
<dbReference type="Gene3D" id="3.90.1200.10">
    <property type="match status" value="1"/>
</dbReference>